<keyword evidence="2" id="KW-1185">Reference proteome</keyword>
<proteinExistence type="predicted"/>
<organism evidence="1 2">
    <name type="scientific">Halorubrum tailed virus 4</name>
    <dbReference type="NCBI Taxonomy" id="1273752"/>
    <lineage>
        <taxon>Viruses</taxon>
        <taxon>Duplodnaviria</taxon>
        <taxon>Heunggongvirae</taxon>
        <taxon>Uroviricota</taxon>
        <taxon>Caudoviricetes</taxon>
        <taxon>Kirjokansivirales</taxon>
        <taxon>Haloferuviridae</taxon>
        <taxon>Saldibavirus</taxon>
        <taxon>Saldibavirus natrii</taxon>
        <taxon>Saldibavirus HRTV4</taxon>
    </lineage>
</organism>
<dbReference type="RefSeq" id="YP_008059490.1">
    <property type="nucleotide sequence ID" value="NC_021329.1"/>
</dbReference>
<evidence type="ECO:0000313" key="1">
    <source>
        <dbReference type="EMBL" id="AGM11096.1"/>
    </source>
</evidence>
<dbReference type="KEGG" id="vg:16194356"/>
<dbReference type="GeneID" id="16194356"/>
<accession>R4TFU9</accession>
<gene>
    <name evidence="1" type="primary">1</name>
    <name evidence="1" type="ORF">HRTV4_1</name>
</gene>
<name>R4TFU9_9CAUD</name>
<protein>
    <submittedName>
        <fullName evidence="1">Uncharacterized protein</fullName>
    </submittedName>
</protein>
<dbReference type="Proteomes" id="UP000202022">
    <property type="component" value="Segment"/>
</dbReference>
<sequence length="65" mass="7258">MAYRVLVAMEDNNLPPRPVRDVAHESATRALPIDVTEQPDFEAWCAVVDDLADDIEHAIRAEVEA</sequence>
<evidence type="ECO:0000313" key="2">
    <source>
        <dbReference type="Proteomes" id="UP000202022"/>
    </source>
</evidence>
<dbReference type="EMBL" id="KC292023">
    <property type="protein sequence ID" value="AGM11096.1"/>
    <property type="molecule type" value="Genomic_DNA"/>
</dbReference>
<reference evidence="1 2" key="1">
    <citation type="submission" date="2012-12" db="EMBL/GenBank/DDBJ databases">
        <authorList>
            <person name="Sencilo A."/>
            <person name="Jacobs-Sera D."/>
            <person name="Russell D.A."/>
            <person name="Ko C."/>
            <person name="Atanasova N."/>
            <person name="Osterlund E."/>
            <person name="Oksanen H.M."/>
            <person name="Bamford D.H."/>
            <person name="Hatfull G.F."/>
            <person name="Roine E."/>
            <person name="Hendrix R.W."/>
        </authorList>
    </citation>
    <scope>NUCLEOTIDE SEQUENCE [LARGE SCALE GENOMIC DNA]</scope>
</reference>